<dbReference type="GO" id="GO:0006777">
    <property type="term" value="P:Mo-molybdopterin cofactor biosynthetic process"/>
    <property type="evidence" value="ECO:0007669"/>
    <property type="project" value="InterPro"/>
</dbReference>
<keyword evidence="3" id="KW-1185">Reference proteome</keyword>
<evidence type="ECO:0000313" key="3">
    <source>
        <dbReference type="Proteomes" id="UP001159641"/>
    </source>
</evidence>
<dbReference type="PANTHER" id="PTHR33359:SF1">
    <property type="entry name" value="MOLYBDOPTERIN SYNTHASE SULFUR CARRIER SUBUNIT"/>
    <property type="match status" value="1"/>
</dbReference>
<dbReference type="EMBL" id="JAIQCJ010002244">
    <property type="protein sequence ID" value="KAJ8778443.1"/>
    <property type="molecule type" value="Genomic_DNA"/>
</dbReference>
<feature type="compositionally biased region" description="Polar residues" evidence="1">
    <location>
        <begin position="60"/>
        <end position="69"/>
    </location>
</feature>
<gene>
    <name evidence="2" type="ORF">J1605_013630</name>
</gene>
<evidence type="ECO:0000256" key="1">
    <source>
        <dbReference type="SAM" id="MobiDB-lite"/>
    </source>
</evidence>
<dbReference type="Gene3D" id="3.10.20.30">
    <property type="match status" value="1"/>
</dbReference>
<sequence>MLALGSGCKYRLSSAERFDRTETIINQLLADSYQNPISEWQVMTIKLHLLHLQLSPTTATHPRVNTNLQAPAAPTKRGEQRGGGSSAHARCGRRGPAGCACALRRPDASASAPGYPVRVPWRDGAAVPDPVLLGQTPATATAAVEVLYFAESAEITGIRSETISVPQEIKALQLWNEIETRHPG</sequence>
<dbReference type="AlphaFoldDB" id="A0AB34GEV0"/>
<dbReference type="Proteomes" id="UP001159641">
    <property type="component" value="Unassembled WGS sequence"/>
</dbReference>
<organism evidence="2 3">
    <name type="scientific">Eschrichtius robustus</name>
    <name type="common">California gray whale</name>
    <name type="synonym">Eschrichtius gibbosus</name>
    <dbReference type="NCBI Taxonomy" id="9764"/>
    <lineage>
        <taxon>Eukaryota</taxon>
        <taxon>Metazoa</taxon>
        <taxon>Chordata</taxon>
        <taxon>Craniata</taxon>
        <taxon>Vertebrata</taxon>
        <taxon>Euteleostomi</taxon>
        <taxon>Mammalia</taxon>
        <taxon>Eutheria</taxon>
        <taxon>Laurasiatheria</taxon>
        <taxon>Artiodactyla</taxon>
        <taxon>Whippomorpha</taxon>
        <taxon>Cetacea</taxon>
        <taxon>Mysticeti</taxon>
        <taxon>Eschrichtiidae</taxon>
        <taxon>Eschrichtius</taxon>
    </lineage>
</organism>
<dbReference type="CDD" id="cd00754">
    <property type="entry name" value="Ubl_MoaD"/>
    <property type="match status" value="1"/>
</dbReference>
<proteinExistence type="predicted"/>
<feature type="region of interest" description="Disordered" evidence="1">
    <location>
        <begin position="60"/>
        <end position="94"/>
    </location>
</feature>
<dbReference type="InterPro" id="IPR044672">
    <property type="entry name" value="MOCS2A"/>
</dbReference>
<reference evidence="2 3" key="1">
    <citation type="submission" date="2022-11" db="EMBL/GenBank/DDBJ databases">
        <title>Whole genome sequence of Eschrichtius robustus ER-17-0199.</title>
        <authorList>
            <person name="Bruniche-Olsen A."/>
            <person name="Black A.N."/>
            <person name="Fields C.J."/>
            <person name="Walden K."/>
            <person name="Dewoody J.A."/>
        </authorList>
    </citation>
    <scope>NUCLEOTIDE SEQUENCE [LARGE SCALE GENOMIC DNA]</scope>
    <source>
        <strain evidence="2">ER-17-0199</strain>
        <tissue evidence="2">Blubber</tissue>
    </source>
</reference>
<dbReference type="InterPro" id="IPR012675">
    <property type="entry name" value="Beta-grasp_dom_sf"/>
</dbReference>
<evidence type="ECO:0000313" key="2">
    <source>
        <dbReference type="EMBL" id="KAJ8778443.1"/>
    </source>
</evidence>
<name>A0AB34GEV0_ESCRO</name>
<comment type="caution">
    <text evidence="2">The sequence shown here is derived from an EMBL/GenBank/DDBJ whole genome shotgun (WGS) entry which is preliminary data.</text>
</comment>
<dbReference type="GO" id="GO:1990133">
    <property type="term" value="C:molybdopterin adenylyltransferase complex"/>
    <property type="evidence" value="ECO:0007669"/>
    <property type="project" value="TreeGrafter"/>
</dbReference>
<dbReference type="PANTHER" id="PTHR33359">
    <property type="entry name" value="MOLYBDOPTERIN SYNTHASE SULFUR CARRIER SUBUNIT"/>
    <property type="match status" value="1"/>
</dbReference>
<protein>
    <submittedName>
        <fullName evidence="2">Uncharacterized protein</fullName>
    </submittedName>
</protein>
<accession>A0AB34GEV0</accession>